<evidence type="ECO:0000256" key="1">
    <source>
        <dbReference type="ARBA" id="ARBA00004496"/>
    </source>
</evidence>
<dbReference type="InterPro" id="IPR036695">
    <property type="entry name" value="Arg-tRNA-synth_N_sf"/>
</dbReference>
<keyword evidence="7 10" id="KW-0648">Protein biosynthesis</keyword>
<evidence type="ECO:0000256" key="10">
    <source>
        <dbReference type="HAMAP-Rule" id="MF_00123"/>
    </source>
</evidence>
<keyword evidence="4 10" id="KW-0436">Ligase</keyword>
<evidence type="ECO:0000256" key="8">
    <source>
        <dbReference type="ARBA" id="ARBA00023146"/>
    </source>
</evidence>
<dbReference type="FunFam" id="1.10.730.10:FF:000008">
    <property type="entry name" value="Arginine--tRNA ligase"/>
    <property type="match status" value="1"/>
</dbReference>
<dbReference type="SUPFAM" id="SSF55190">
    <property type="entry name" value="Arginyl-tRNA synthetase (ArgRS), N-terminal 'additional' domain"/>
    <property type="match status" value="1"/>
</dbReference>
<comment type="caution">
    <text evidence="10">Lacks conserved residue(s) required for the propagation of feature annotation.</text>
</comment>
<dbReference type="Pfam" id="PF03485">
    <property type="entry name" value="Arg_tRNA_synt_N"/>
    <property type="match status" value="1"/>
</dbReference>
<dbReference type="Proteomes" id="UP000177407">
    <property type="component" value="Unassembled WGS sequence"/>
</dbReference>
<dbReference type="NCBIfam" id="TIGR00456">
    <property type="entry name" value="argS"/>
    <property type="match status" value="1"/>
</dbReference>
<dbReference type="PRINTS" id="PR01038">
    <property type="entry name" value="TRNASYNTHARG"/>
</dbReference>
<evidence type="ECO:0000313" key="14">
    <source>
        <dbReference type="EMBL" id="OGF21608.1"/>
    </source>
</evidence>
<dbReference type="InterPro" id="IPR035684">
    <property type="entry name" value="ArgRS_core"/>
</dbReference>
<keyword evidence="6 10" id="KW-0067">ATP-binding</keyword>
<comment type="similarity">
    <text evidence="2 10 11">Belongs to the class-I aminoacyl-tRNA synthetase family.</text>
</comment>
<evidence type="ECO:0000259" key="13">
    <source>
        <dbReference type="SMART" id="SM01016"/>
    </source>
</evidence>
<dbReference type="InterPro" id="IPR008909">
    <property type="entry name" value="DALR_anticod-bd"/>
</dbReference>
<comment type="subunit">
    <text evidence="10">Monomer.</text>
</comment>
<dbReference type="SUPFAM" id="SSF47323">
    <property type="entry name" value="Anticodon-binding domain of a subclass of class I aminoacyl-tRNA synthetases"/>
    <property type="match status" value="1"/>
</dbReference>
<evidence type="ECO:0000256" key="7">
    <source>
        <dbReference type="ARBA" id="ARBA00022917"/>
    </source>
</evidence>
<reference evidence="14 15" key="1">
    <citation type="journal article" date="2016" name="Nat. Commun.">
        <title>Thousands of microbial genomes shed light on interconnected biogeochemical processes in an aquifer system.</title>
        <authorList>
            <person name="Anantharaman K."/>
            <person name="Brown C.T."/>
            <person name="Hug L.A."/>
            <person name="Sharon I."/>
            <person name="Castelle C.J."/>
            <person name="Probst A.J."/>
            <person name="Thomas B.C."/>
            <person name="Singh A."/>
            <person name="Wilkins M.J."/>
            <person name="Karaoz U."/>
            <person name="Brodie E.L."/>
            <person name="Williams K.H."/>
            <person name="Hubbard S.S."/>
            <person name="Banfield J.F."/>
        </authorList>
    </citation>
    <scope>NUCLEOTIDE SEQUENCE [LARGE SCALE GENOMIC DNA]</scope>
</reference>
<comment type="subcellular location">
    <subcellularLocation>
        <location evidence="1 10">Cytoplasm</location>
    </subcellularLocation>
</comment>
<dbReference type="Pfam" id="PF05746">
    <property type="entry name" value="DALR_1"/>
    <property type="match status" value="1"/>
</dbReference>
<dbReference type="HAMAP" id="MF_00123">
    <property type="entry name" value="Arg_tRNA_synth"/>
    <property type="match status" value="1"/>
</dbReference>
<comment type="caution">
    <text evidence="14">The sequence shown here is derived from an EMBL/GenBank/DDBJ whole genome shotgun (WGS) entry which is preliminary data.</text>
</comment>
<dbReference type="GO" id="GO:0005737">
    <property type="term" value="C:cytoplasm"/>
    <property type="evidence" value="ECO:0007669"/>
    <property type="project" value="UniProtKB-SubCell"/>
</dbReference>
<dbReference type="Gene3D" id="3.30.1360.70">
    <property type="entry name" value="Arginyl tRNA synthetase N-terminal domain"/>
    <property type="match status" value="1"/>
</dbReference>
<proteinExistence type="inferred from homology"/>
<evidence type="ECO:0000256" key="6">
    <source>
        <dbReference type="ARBA" id="ARBA00022840"/>
    </source>
</evidence>
<name>A0A1F5S4H8_9BACT</name>
<dbReference type="InterPro" id="IPR005148">
    <property type="entry name" value="Arg-tRNA-synth_N"/>
</dbReference>
<dbReference type="EMBL" id="MFGA01000002">
    <property type="protein sequence ID" value="OGF21608.1"/>
    <property type="molecule type" value="Genomic_DNA"/>
</dbReference>
<dbReference type="PANTHER" id="PTHR11956:SF5">
    <property type="entry name" value="ARGININE--TRNA LIGASE, CYTOPLASMIC"/>
    <property type="match status" value="1"/>
</dbReference>
<dbReference type="EC" id="6.1.1.19" evidence="10"/>
<dbReference type="SMART" id="SM00836">
    <property type="entry name" value="DALR_1"/>
    <property type="match status" value="1"/>
</dbReference>
<keyword evidence="3 10" id="KW-0963">Cytoplasm</keyword>
<evidence type="ECO:0000256" key="4">
    <source>
        <dbReference type="ARBA" id="ARBA00022598"/>
    </source>
</evidence>
<evidence type="ECO:0000256" key="11">
    <source>
        <dbReference type="RuleBase" id="RU363038"/>
    </source>
</evidence>
<keyword evidence="5 10" id="KW-0547">Nucleotide-binding</keyword>
<dbReference type="GO" id="GO:0005524">
    <property type="term" value="F:ATP binding"/>
    <property type="evidence" value="ECO:0007669"/>
    <property type="project" value="UniProtKB-UniRule"/>
</dbReference>
<gene>
    <name evidence="10" type="primary">argS</name>
    <name evidence="14" type="ORF">A2257_02285</name>
</gene>
<dbReference type="InterPro" id="IPR009080">
    <property type="entry name" value="tRNAsynth_Ia_anticodon-bd"/>
</dbReference>
<feature type="domain" description="DALR anticodon binding" evidence="12">
    <location>
        <begin position="452"/>
        <end position="570"/>
    </location>
</feature>
<comment type="catalytic activity">
    <reaction evidence="9 10">
        <text>tRNA(Arg) + L-arginine + ATP = L-arginyl-tRNA(Arg) + AMP + diphosphate</text>
        <dbReference type="Rhea" id="RHEA:20301"/>
        <dbReference type="Rhea" id="RHEA-COMP:9658"/>
        <dbReference type="Rhea" id="RHEA-COMP:9673"/>
        <dbReference type="ChEBI" id="CHEBI:30616"/>
        <dbReference type="ChEBI" id="CHEBI:32682"/>
        <dbReference type="ChEBI" id="CHEBI:33019"/>
        <dbReference type="ChEBI" id="CHEBI:78442"/>
        <dbReference type="ChEBI" id="CHEBI:78513"/>
        <dbReference type="ChEBI" id="CHEBI:456215"/>
        <dbReference type="EC" id="6.1.1.19"/>
    </reaction>
</comment>
<dbReference type="InterPro" id="IPR014729">
    <property type="entry name" value="Rossmann-like_a/b/a_fold"/>
</dbReference>
<dbReference type="InterPro" id="IPR001278">
    <property type="entry name" value="Arg-tRNA-ligase"/>
</dbReference>
<dbReference type="GO" id="GO:0006420">
    <property type="term" value="P:arginyl-tRNA aminoacylation"/>
    <property type="evidence" value="ECO:0007669"/>
    <property type="project" value="UniProtKB-UniRule"/>
</dbReference>
<evidence type="ECO:0000313" key="15">
    <source>
        <dbReference type="Proteomes" id="UP000177407"/>
    </source>
</evidence>
<keyword evidence="8 10" id="KW-0030">Aminoacyl-tRNA synthetase</keyword>
<evidence type="ECO:0000256" key="5">
    <source>
        <dbReference type="ARBA" id="ARBA00022741"/>
    </source>
</evidence>
<dbReference type="SMART" id="SM01016">
    <property type="entry name" value="Arg_tRNA_synt_N"/>
    <property type="match status" value="1"/>
</dbReference>
<dbReference type="Gene3D" id="3.40.50.620">
    <property type="entry name" value="HUPs"/>
    <property type="match status" value="1"/>
</dbReference>
<evidence type="ECO:0000259" key="12">
    <source>
        <dbReference type="SMART" id="SM00836"/>
    </source>
</evidence>
<evidence type="ECO:0000256" key="9">
    <source>
        <dbReference type="ARBA" id="ARBA00049339"/>
    </source>
</evidence>
<dbReference type="AlphaFoldDB" id="A0A1F5S4H8"/>
<dbReference type="CDD" id="cd07956">
    <property type="entry name" value="Anticodon_Ia_Arg"/>
    <property type="match status" value="1"/>
</dbReference>
<dbReference type="GO" id="GO:0004814">
    <property type="term" value="F:arginine-tRNA ligase activity"/>
    <property type="evidence" value="ECO:0007669"/>
    <property type="project" value="UniProtKB-UniRule"/>
</dbReference>
<dbReference type="SUPFAM" id="SSF52374">
    <property type="entry name" value="Nucleotidylyl transferase"/>
    <property type="match status" value="1"/>
</dbReference>
<dbReference type="Pfam" id="PF00750">
    <property type="entry name" value="tRNA-synt_1d"/>
    <property type="match status" value="1"/>
</dbReference>
<sequence>MNFLEKIKIELAKEINKILGGENIAVSDFEYPPEGIGGDLSLPCFNLAKENKKSPVELAKEISEKIKIGKNVAKVEPVGPYVNFFLDQTKISKIVLEQILKEKEKYGEGKIGKNQKVMIEFSNANTHKEYHVGHLRNLCYGDAVNRILSASGYKSIPVSYINDFGIHVAKTLWAYDKFYAKEKIPNNKGHFLGEIYARAVKEIGDSEESKKEVGGLMRKIESRKGKEYKLWQKTRQWSIKQFSSIYKELGVKFDQIFYESEVIDEGREMVDDLIKKNVLIKSQGAIIADLEKYGLGVLMFLRSDGTALYPVADIPLAIKKFKKYKLDKSIYVVDVRQGLYFKQLFKVLNQLGFKQEMIHLGYEFVKLSSGMMSSRTGNVITYETLWEEAMERAKSETKIRHENWSEKQIEAVAEKIVIGAIKFEMIKVGKEKIITFDANEALRFEGFTAAYIQYTYARISSIIRKAGAAKKIQFSKIEFGNLKEISEHKLSIALAKFSEAIEKASASYNPATLAEYLYSLAKCFNDFYRDVPVLKADNEVRLARVALLEATRIVLENGLNLLGIEAPERM</sequence>
<organism evidence="14 15">
    <name type="scientific">Candidatus Falkowbacteria bacterium RIFOXYA2_FULL_38_12</name>
    <dbReference type="NCBI Taxonomy" id="1797993"/>
    <lineage>
        <taxon>Bacteria</taxon>
        <taxon>Candidatus Falkowiibacteriota</taxon>
    </lineage>
</organism>
<accession>A0A1F5S4H8</accession>
<evidence type="ECO:0000256" key="3">
    <source>
        <dbReference type="ARBA" id="ARBA00022490"/>
    </source>
</evidence>
<dbReference type="Gene3D" id="1.10.730.10">
    <property type="entry name" value="Isoleucyl-tRNA Synthetase, Domain 1"/>
    <property type="match status" value="1"/>
</dbReference>
<protein>
    <recommendedName>
        <fullName evidence="10">Arginine--tRNA ligase</fullName>
        <ecNumber evidence="10">6.1.1.19</ecNumber>
    </recommendedName>
    <alternativeName>
        <fullName evidence="10">Arginyl-tRNA synthetase</fullName>
        <shortName evidence="10">ArgRS</shortName>
    </alternativeName>
</protein>
<dbReference type="PANTHER" id="PTHR11956">
    <property type="entry name" value="ARGINYL-TRNA SYNTHETASE"/>
    <property type="match status" value="1"/>
</dbReference>
<feature type="domain" description="Arginyl tRNA synthetase N-terminal" evidence="13">
    <location>
        <begin position="5"/>
        <end position="86"/>
    </location>
</feature>
<evidence type="ECO:0000256" key="2">
    <source>
        <dbReference type="ARBA" id="ARBA00005594"/>
    </source>
</evidence>